<evidence type="ECO:0000256" key="2">
    <source>
        <dbReference type="ARBA" id="ARBA00022741"/>
    </source>
</evidence>
<evidence type="ECO:0000313" key="9">
    <source>
        <dbReference type="Proteomes" id="UP001196301"/>
    </source>
</evidence>
<keyword evidence="2 4" id="KW-0547">Nucleotide-binding</keyword>
<evidence type="ECO:0000259" key="6">
    <source>
        <dbReference type="PROSITE" id="PS50006"/>
    </source>
</evidence>
<dbReference type="CDD" id="cd00060">
    <property type="entry name" value="FHA"/>
    <property type="match status" value="1"/>
</dbReference>
<keyword evidence="1" id="KW-0677">Repeat</keyword>
<keyword evidence="9" id="KW-1185">Reference proteome</keyword>
<dbReference type="PROSITE" id="PS50901">
    <property type="entry name" value="FTSK"/>
    <property type="match status" value="2"/>
</dbReference>
<dbReference type="NCBIfam" id="TIGR03928">
    <property type="entry name" value="T7_EssCb_Firm"/>
    <property type="match status" value="1"/>
</dbReference>
<feature type="transmembrane region" description="Helical" evidence="5">
    <location>
        <begin position="287"/>
        <end position="308"/>
    </location>
</feature>
<dbReference type="Pfam" id="PF00498">
    <property type="entry name" value="FHA"/>
    <property type="match status" value="1"/>
</dbReference>
<dbReference type="InterPro" id="IPR000253">
    <property type="entry name" value="FHA_dom"/>
</dbReference>
<dbReference type="InterPro" id="IPR050206">
    <property type="entry name" value="FtsK/SpoIIIE/SftA"/>
</dbReference>
<comment type="caution">
    <text evidence="8">The sequence shown here is derived from an EMBL/GenBank/DDBJ whole genome shotgun (WGS) entry which is preliminary data.</text>
</comment>
<organism evidence="8 9">
    <name type="scientific">Intestinibacter bartlettii</name>
    <dbReference type="NCBI Taxonomy" id="261299"/>
    <lineage>
        <taxon>Bacteria</taxon>
        <taxon>Bacillati</taxon>
        <taxon>Bacillota</taxon>
        <taxon>Clostridia</taxon>
        <taxon>Peptostreptococcales</taxon>
        <taxon>Peptostreptococcaceae</taxon>
        <taxon>Intestinibacter</taxon>
    </lineage>
</organism>
<dbReference type="Proteomes" id="UP001196301">
    <property type="component" value="Unassembled WGS sequence"/>
</dbReference>
<feature type="domain" description="FtsK" evidence="7">
    <location>
        <begin position="1011"/>
        <end position="1194"/>
    </location>
</feature>
<dbReference type="SMART" id="SM00382">
    <property type="entry name" value="AAA"/>
    <property type="match status" value="2"/>
</dbReference>
<dbReference type="InterPro" id="IPR003593">
    <property type="entry name" value="AAA+_ATPase"/>
</dbReference>
<reference evidence="8 9" key="1">
    <citation type="submission" date="2021-06" db="EMBL/GenBank/DDBJ databases">
        <authorList>
            <person name="Sun Q."/>
            <person name="Li D."/>
        </authorList>
    </citation>
    <scope>NUCLEOTIDE SEQUENCE [LARGE SCALE GENOMIC DNA]</scope>
    <source>
        <strain evidence="8 9">N19</strain>
    </source>
</reference>
<dbReference type="PANTHER" id="PTHR22683">
    <property type="entry name" value="SPORULATION PROTEIN RELATED"/>
    <property type="match status" value="1"/>
</dbReference>
<evidence type="ECO:0000256" key="1">
    <source>
        <dbReference type="ARBA" id="ARBA00022737"/>
    </source>
</evidence>
<keyword evidence="5" id="KW-0472">Membrane</keyword>
<proteinExistence type="predicted"/>
<feature type="transmembrane region" description="Helical" evidence="5">
    <location>
        <begin position="261"/>
        <end position="281"/>
    </location>
</feature>
<gene>
    <name evidence="8" type="primary">essC</name>
    <name evidence="8" type="ORF">KQI20_12860</name>
</gene>
<evidence type="ECO:0000313" key="8">
    <source>
        <dbReference type="EMBL" id="MBU5337334.1"/>
    </source>
</evidence>
<dbReference type="CDD" id="cd01127">
    <property type="entry name" value="TrwB_TraG_TraD_VirD4"/>
    <property type="match status" value="1"/>
</dbReference>
<keyword evidence="5" id="KW-0812">Transmembrane</keyword>
<dbReference type="PANTHER" id="PTHR22683:SF1">
    <property type="entry name" value="TYPE VII SECRETION SYSTEM PROTEIN ESSC"/>
    <property type="match status" value="1"/>
</dbReference>
<evidence type="ECO:0000259" key="7">
    <source>
        <dbReference type="PROSITE" id="PS50901"/>
    </source>
</evidence>
<protein>
    <submittedName>
        <fullName evidence="8">Type VII secretion protein EssC</fullName>
    </submittedName>
</protein>
<keyword evidence="3 4" id="KW-0067">ATP-binding</keyword>
<dbReference type="InterPro" id="IPR023839">
    <property type="entry name" value="Firmicutes_EssC_C"/>
</dbReference>
<feature type="domain" description="FtsK" evidence="7">
    <location>
        <begin position="675"/>
        <end position="869"/>
    </location>
</feature>
<feature type="binding site" evidence="4">
    <location>
        <begin position="695"/>
        <end position="702"/>
    </location>
    <ligand>
        <name>ATP</name>
        <dbReference type="ChEBI" id="CHEBI:30616"/>
    </ligand>
</feature>
<evidence type="ECO:0000256" key="3">
    <source>
        <dbReference type="ARBA" id="ARBA00022840"/>
    </source>
</evidence>
<keyword evidence="5" id="KW-1133">Transmembrane helix</keyword>
<dbReference type="PROSITE" id="PS50006">
    <property type="entry name" value="FHA_DOMAIN"/>
    <property type="match status" value="1"/>
</dbReference>
<accession>A0ABS6E0N4</accession>
<name>A0ABS6E0N4_9FIRM</name>
<dbReference type="RefSeq" id="WP_216571928.1">
    <property type="nucleotide sequence ID" value="NZ_JAHLOQ010000049.1"/>
</dbReference>
<feature type="binding site" evidence="4">
    <location>
        <begin position="1027"/>
        <end position="1034"/>
    </location>
    <ligand>
        <name>ATP</name>
        <dbReference type="ChEBI" id="CHEBI:30616"/>
    </ligand>
</feature>
<evidence type="ECO:0000256" key="5">
    <source>
        <dbReference type="SAM" id="Phobius"/>
    </source>
</evidence>
<dbReference type="Pfam" id="PF01580">
    <property type="entry name" value="FtsK_SpoIIIE"/>
    <property type="match status" value="2"/>
</dbReference>
<sequence length="1517" mass="176336">MHNYKLIIYGKKIYREETLDKELEIIKLGTTVESDIRFNENIFLKSFEIKFIKNNDSWTIVCDENTDIYYNKKILKSKELYHGDSISIKYRETDINLFNIDYLVDFDVLQNYDRVINIKNNQQITIGGTLNCDIYIEDKIANNEFITLINDRDRYVLIDNKTTYGVYLNGRKVNTKTIVKDYDFIMFVGYSFYLKEGNLYTTSENTINTLTLDSSYIQTSKSVLKYPKYNITTRKKYTVPEEEIEILPPTKKPRQPRKNMFLLLFPSIGMIVLIILLRGVMGGGGAFVIYSVCSMILTLIVSIISYYYSQRDYEKEIEEREKNYLTYIEEKKAEIIDIRKREQVVMRKMYKSMDSNLKAIDEFNNLFDRDIKDEDFLYVRVGTGQLPATCKINYKHPDFKDLDDPLLDIPESIEKGYKNLMNVPIVSRFSESNAVGILGKDEQLFDILINITVDLATRQYYKDVKFIYIFDKKDRRRMTWFRWFRHVENDDLGIRNMVYDEESTSIIFEYMYAILSKREQEKENQLFSPKFVVFVFDNKELKTHPVSKYIQKAKEYGFTFVFFEPYYELLPKGCTEIINLSPKKNEGYIFETNSSENKIRFEYQPISAIKAFEVAIKMAAIAVEEVSLDNDLTKNITLYELLHIMDAKDLDLQKRWQNSRIDKSIAVPLGVKMKNKEICLDLHEKYDGPHGLVAGTTGSGKSEVLQSYILSASTLYHPYELGFVIIDFKGGGMVNQFQRLPHLIGSITNIEGREIQRSLKSIKAELRKRQELFALQQVNHIDDYIKIYRQNNNITPLPHLVIIVDEFAELKMEYPEFMKELISAARIGRSLGVHLILATQKPSGVVDAQIWSNSKFKLCLKVQTKEDSNEVLKTPLAAEITEPGRAYLQVGNNEKFDLFQSAYSGAKTPNGDLNDKNLFELHQINLWGKKKVVYTNRQKDEEENRKNQLEAIVERIEDYCNLNNIKRLQGICLPPLNDVIYLKDLKTTSKNIEKGISVSIGVFDDPDQQMQEELIINLSQNNTYIIGSSLSGKTILLETILCDLIKTYTPQDVNIYAIDCGNMALRIFENSKIVGGVTINSEEDRINNLFRMLKNEIEKRKQVFLQRMVGTYSNYIESGFRDMSQIILIIDNVTAFREYYPSYDSEILMLSREGQSVGINLIVTGMQTNSLNNRMLSNYSTKISLHCNDKSEYSNLLGRSQIEPKDTAGRGLIVIDKKTLEFQTALPVEGNKEVDRNKNIQSLIESTNLAYGKSRAKKIPEVPQVIYFNKLFAEEPELFKYKYKIPIGIDYNTIEYTYFDLLENNLFAVVGRDKSGKTNFIMQILQTINKTILLNKTKAYIIDGSKRQLGDAKQFGFVDKYTLDLSDIEVIVDDIYDEFEERQDYYKYNIEDMTEEEILAKLPLYLIVVDNNEFISEISKNKDLNTKFINMLKNFKSYKMSIIFTNIENNNLSYNAPEILKKIKENKKAIIFEDLNNLKLFDVSMKQSREFAKPIVLGDGYIFENGEYRKIKTIKNN</sequence>
<evidence type="ECO:0000256" key="4">
    <source>
        <dbReference type="PROSITE-ProRule" id="PRU00289"/>
    </source>
</evidence>
<dbReference type="EMBL" id="JAHLOQ010000049">
    <property type="protein sequence ID" value="MBU5337334.1"/>
    <property type="molecule type" value="Genomic_DNA"/>
</dbReference>
<feature type="domain" description="FHA" evidence="6">
    <location>
        <begin position="124"/>
        <end position="173"/>
    </location>
</feature>
<dbReference type="InterPro" id="IPR002543">
    <property type="entry name" value="FtsK_dom"/>
</dbReference>